<dbReference type="RefSeq" id="WP_204518756.1">
    <property type="nucleotide sequence ID" value="NZ_BAABIN010000005.1"/>
</dbReference>
<dbReference type="Proteomes" id="UP000717624">
    <property type="component" value="Unassembled WGS sequence"/>
</dbReference>
<feature type="compositionally biased region" description="Basic and acidic residues" evidence="1">
    <location>
        <begin position="1"/>
        <end position="14"/>
    </location>
</feature>
<name>A0A939BSM5_9BACL</name>
<dbReference type="EMBL" id="JAFBEB010000008">
    <property type="protein sequence ID" value="MBM7590882.1"/>
    <property type="molecule type" value="Genomic_DNA"/>
</dbReference>
<proteinExistence type="predicted"/>
<organism evidence="3 4">
    <name type="scientific">Brevibacillus fulvus</name>
    <dbReference type="NCBI Taxonomy" id="1125967"/>
    <lineage>
        <taxon>Bacteria</taxon>
        <taxon>Bacillati</taxon>
        <taxon>Bacillota</taxon>
        <taxon>Bacilli</taxon>
        <taxon>Bacillales</taxon>
        <taxon>Paenibacillaceae</taxon>
        <taxon>Brevibacillus</taxon>
    </lineage>
</organism>
<gene>
    <name evidence="3" type="ORF">JOD01_002494</name>
</gene>
<feature type="compositionally biased region" description="Polar residues" evidence="1">
    <location>
        <begin position="16"/>
        <end position="25"/>
    </location>
</feature>
<evidence type="ECO:0000256" key="1">
    <source>
        <dbReference type="SAM" id="MobiDB-lite"/>
    </source>
</evidence>
<evidence type="ECO:0000259" key="2">
    <source>
        <dbReference type="Pfam" id="PF26160"/>
    </source>
</evidence>
<dbReference type="Pfam" id="PF26160">
    <property type="entry name" value="YqzN_YkzM"/>
    <property type="match status" value="1"/>
</dbReference>
<protein>
    <recommendedName>
        <fullName evidence="2">YqzN/YkzM domain-containing protein</fullName>
    </recommendedName>
</protein>
<dbReference type="AlphaFoldDB" id="A0A939BSM5"/>
<keyword evidence="4" id="KW-1185">Reference proteome</keyword>
<sequence length="99" mass="11160">MVRKKTETDIEETTKVNAEQPTAEASTDEAAAQLAQEERNDSDSVGTVKYAKHQIMQVAEQKFGLNRTEAITAFFDAPDEMTVEEAEEFVTKFKERTVE</sequence>
<dbReference type="InterPro" id="IPR058869">
    <property type="entry name" value="YqzN_YkzM"/>
</dbReference>
<evidence type="ECO:0000313" key="4">
    <source>
        <dbReference type="Proteomes" id="UP000717624"/>
    </source>
</evidence>
<reference evidence="3" key="1">
    <citation type="submission" date="2021-01" db="EMBL/GenBank/DDBJ databases">
        <title>Genomic Encyclopedia of Type Strains, Phase IV (KMG-IV): sequencing the most valuable type-strain genomes for metagenomic binning, comparative biology and taxonomic classification.</title>
        <authorList>
            <person name="Goeker M."/>
        </authorList>
    </citation>
    <scope>NUCLEOTIDE SEQUENCE</scope>
    <source>
        <strain evidence="3">DSM 25523</strain>
    </source>
</reference>
<evidence type="ECO:0000313" key="3">
    <source>
        <dbReference type="EMBL" id="MBM7590882.1"/>
    </source>
</evidence>
<comment type="caution">
    <text evidence="3">The sequence shown here is derived from an EMBL/GenBank/DDBJ whole genome shotgun (WGS) entry which is preliminary data.</text>
</comment>
<accession>A0A939BSM5</accession>
<feature type="domain" description="YqzN/YkzM" evidence="2">
    <location>
        <begin position="48"/>
        <end position="96"/>
    </location>
</feature>
<feature type="region of interest" description="Disordered" evidence="1">
    <location>
        <begin position="1"/>
        <end position="46"/>
    </location>
</feature>